<dbReference type="AlphaFoldDB" id="A0A2S6NA95"/>
<organism evidence="1 2">
    <name type="scientific">Rhodoblastus sphagnicola</name>
    <dbReference type="NCBI Taxonomy" id="333368"/>
    <lineage>
        <taxon>Bacteria</taxon>
        <taxon>Pseudomonadati</taxon>
        <taxon>Pseudomonadota</taxon>
        <taxon>Alphaproteobacteria</taxon>
        <taxon>Hyphomicrobiales</taxon>
        <taxon>Rhodoblastaceae</taxon>
        <taxon>Rhodoblastus</taxon>
    </lineage>
</organism>
<reference evidence="1 2" key="1">
    <citation type="journal article" date="2018" name="Arch. Microbiol.">
        <title>New insights into the metabolic potential of the phototrophic purple bacterium Rhodopila globiformis DSM 161(T) from its draft genome sequence and evidence for a vanadium-dependent nitrogenase.</title>
        <authorList>
            <person name="Imhoff J.F."/>
            <person name="Rahn T."/>
            <person name="Kunzel S."/>
            <person name="Neulinger S.C."/>
        </authorList>
    </citation>
    <scope>NUCLEOTIDE SEQUENCE [LARGE SCALE GENOMIC DNA]</scope>
    <source>
        <strain evidence="1 2">DSM 16996</strain>
    </source>
</reference>
<dbReference type="PANTHER" id="PTHR39327">
    <property type="match status" value="1"/>
</dbReference>
<dbReference type="Gene3D" id="3.10.620.30">
    <property type="match status" value="1"/>
</dbReference>
<name>A0A2S6NA95_9HYPH</name>
<dbReference type="Pfam" id="PF06035">
    <property type="entry name" value="Peptidase_C93"/>
    <property type="match status" value="1"/>
</dbReference>
<protein>
    <submittedName>
        <fullName evidence="1">Transglutaminase</fullName>
    </submittedName>
</protein>
<keyword evidence="2" id="KW-1185">Reference proteome</keyword>
<comment type="caution">
    <text evidence="1">The sequence shown here is derived from an EMBL/GenBank/DDBJ whole genome shotgun (WGS) entry which is preliminary data.</text>
</comment>
<dbReference type="EMBL" id="NHSJ01000057">
    <property type="protein sequence ID" value="PPQ31529.1"/>
    <property type="molecule type" value="Genomic_DNA"/>
</dbReference>
<accession>A0A2S6NA95</accession>
<dbReference type="OrthoDB" id="7206808at2"/>
<dbReference type="Proteomes" id="UP000239089">
    <property type="component" value="Unassembled WGS sequence"/>
</dbReference>
<evidence type="ECO:0000313" key="1">
    <source>
        <dbReference type="EMBL" id="PPQ31529.1"/>
    </source>
</evidence>
<proteinExistence type="predicted"/>
<evidence type="ECO:0000313" key="2">
    <source>
        <dbReference type="Proteomes" id="UP000239089"/>
    </source>
</evidence>
<dbReference type="InterPro" id="IPR010319">
    <property type="entry name" value="Transglutaminase-like_Cys_pept"/>
</dbReference>
<dbReference type="PANTHER" id="PTHR39327:SF1">
    <property type="entry name" value="BLR5470 PROTEIN"/>
    <property type="match status" value="1"/>
</dbReference>
<sequence>MASDVGANASVANGVDVAYASVGGDTSIPYGWVEFCQRYRGECEASGKVADVNLTEASMREVHQVNTFVNHAVEAVSDMEHWGVVDRWDLPMDGKGDCEDYALMKRKLLIERGYPRSALLVTVVRDEQNEGHAILTVKTNGGEFVLDNLTDEVKPVSRIAYRFVKRQSQQDPNVWVALGPVSAQKFAAR</sequence>
<gene>
    <name evidence="1" type="ORF">CCR94_09275</name>
</gene>